<evidence type="ECO:0000259" key="3">
    <source>
        <dbReference type="Pfam" id="PF04773"/>
    </source>
</evidence>
<keyword evidence="2" id="KW-0472">Membrane</keyword>
<dbReference type="PIRSF" id="PIRSF018266">
    <property type="entry name" value="FecR"/>
    <property type="match status" value="1"/>
</dbReference>
<proteinExistence type="predicted"/>
<dbReference type="Pfam" id="PF04773">
    <property type="entry name" value="FecR"/>
    <property type="match status" value="1"/>
</dbReference>
<keyword evidence="5" id="KW-1185">Reference proteome</keyword>
<dbReference type="AlphaFoldDB" id="A0A501XGU6"/>
<dbReference type="InterPro" id="IPR006860">
    <property type="entry name" value="FecR"/>
</dbReference>
<name>A0A501XGU6_9SPHN</name>
<feature type="transmembrane region" description="Helical" evidence="2">
    <location>
        <begin position="119"/>
        <end position="140"/>
    </location>
</feature>
<feature type="domain" description="FecR protein" evidence="3">
    <location>
        <begin position="147"/>
        <end position="239"/>
    </location>
</feature>
<protein>
    <recommendedName>
        <fullName evidence="3">FecR protein domain-containing protein</fullName>
    </recommendedName>
</protein>
<keyword evidence="2" id="KW-0812">Transmembrane</keyword>
<sequence length="358" mass="38622">MRRLAHLQRTRSRQESAMNGRETSAEIDEVAARWAVRIDNAPLRSDEQAELDVWLSGDVRRLGAFARARAVFAHASRSRALGPGFNPDEFLAGLETLPIANPHDPEAPDDVDRRQSRRAVLIGGSGVLAAGISVALGLRWQTAANSVSTQRGEIRLVPLPDGSTMTLNTASAAHVEFSDRLRQVTLKEGEALFDVARDVVRPFVVMAGSTSVRAVGTSFTVSRIEARPVQVLVRQGTVEVETGGQLRSVSQIGANRRAVVRQSHPVEISSVNSADVDRELAWREGMLSFEDCPLREAAAQFARYSDSHILFADPAIGNETITGLYAANNPRGFAQSAALSLGLEIGAEGDSVVLRRAG</sequence>
<dbReference type="Gene3D" id="2.60.120.1440">
    <property type="match status" value="1"/>
</dbReference>
<gene>
    <name evidence="4" type="ORF">FJQ54_13615</name>
</gene>
<feature type="compositionally biased region" description="Basic residues" evidence="1">
    <location>
        <begin position="1"/>
        <end position="11"/>
    </location>
</feature>
<dbReference type="PANTHER" id="PTHR30273:SF2">
    <property type="entry name" value="PROTEIN FECR"/>
    <property type="match status" value="1"/>
</dbReference>
<organism evidence="4 5">
    <name type="scientific">Sandaracinobacter neustonicus</name>
    <dbReference type="NCBI Taxonomy" id="1715348"/>
    <lineage>
        <taxon>Bacteria</taxon>
        <taxon>Pseudomonadati</taxon>
        <taxon>Pseudomonadota</taxon>
        <taxon>Alphaproteobacteria</taxon>
        <taxon>Sphingomonadales</taxon>
        <taxon>Sphingosinicellaceae</taxon>
        <taxon>Sandaracinobacter</taxon>
    </lineage>
</organism>
<evidence type="ECO:0000256" key="2">
    <source>
        <dbReference type="SAM" id="Phobius"/>
    </source>
</evidence>
<comment type="caution">
    <text evidence="4">The sequence shown here is derived from an EMBL/GenBank/DDBJ whole genome shotgun (WGS) entry which is preliminary data.</text>
</comment>
<accession>A0A501XGU6</accession>
<evidence type="ECO:0000313" key="4">
    <source>
        <dbReference type="EMBL" id="TPE59514.1"/>
    </source>
</evidence>
<keyword evidence="2" id="KW-1133">Transmembrane helix</keyword>
<dbReference type="PANTHER" id="PTHR30273">
    <property type="entry name" value="PERIPLASMIC SIGNAL SENSOR AND SIGMA FACTOR ACTIVATOR FECR-RELATED"/>
    <property type="match status" value="1"/>
</dbReference>
<feature type="region of interest" description="Disordered" evidence="1">
    <location>
        <begin position="1"/>
        <end position="24"/>
    </location>
</feature>
<dbReference type="EMBL" id="VFSU01000030">
    <property type="protein sequence ID" value="TPE59514.1"/>
    <property type="molecule type" value="Genomic_DNA"/>
</dbReference>
<reference evidence="4 5" key="1">
    <citation type="submission" date="2019-06" db="EMBL/GenBank/DDBJ databases">
        <authorList>
            <person name="Lee I."/>
            <person name="Jang G.I."/>
            <person name="Hwang C.Y."/>
        </authorList>
    </citation>
    <scope>NUCLEOTIDE SEQUENCE [LARGE SCALE GENOMIC DNA]</scope>
    <source>
        <strain evidence="4 5">PAMC 28131</strain>
    </source>
</reference>
<evidence type="ECO:0000313" key="5">
    <source>
        <dbReference type="Proteomes" id="UP000319897"/>
    </source>
</evidence>
<dbReference type="Gene3D" id="3.55.50.30">
    <property type="match status" value="1"/>
</dbReference>
<dbReference type="OrthoDB" id="7462608at2"/>
<dbReference type="InterPro" id="IPR012373">
    <property type="entry name" value="Ferrdict_sens_TM"/>
</dbReference>
<evidence type="ECO:0000256" key="1">
    <source>
        <dbReference type="SAM" id="MobiDB-lite"/>
    </source>
</evidence>
<dbReference type="GO" id="GO:0016989">
    <property type="term" value="F:sigma factor antagonist activity"/>
    <property type="evidence" value="ECO:0007669"/>
    <property type="project" value="TreeGrafter"/>
</dbReference>
<dbReference type="Proteomes" id="UP000319897">
    <property type="component" value="Unassembled WGS sequence"/>
</dbReference>